<dbReference type="Pfam" id="PF04967">
    <property type="entry name" value="HTH_10"/>
    <property type="match status" value="1"/>
</dbReference>
<dbReference type="OrthoDB" id="156233at2157"/>
<protein>
    <submittedName>
        <fullName evidence="5">Bacterio-opsin activator</fullName>
    </submittedName>
</protein>
<evidence type="ECO:0000259" key="4">
    <source>
        <dbReference type="Pfam" id="PF15915"/>
    </source>
</evidence>
<feature type="domain" description="HTH bat-type" evidence="3">
    <location>
        <begin position="156"/>
        <end position="207"/>
    </location>
</feature>
<comment type="caution">
    <text evidence="5">The sequence shown here is derived from an EMBL/GenBank/DDBJ whole genome shotgun (WGS) entry which is preliminary data.</text>
</comment>
<evidence type="ECO:0000256" key="1">
    <source>
        <dbReference type="ARBA" id="ARBA00023015"/>
    </source>
</evidence>
<gene>
    <name evidence="5" type="ORF">EA473_02375</name>
</gene>
<dbReference type="RefSeq" id="WP_124194041.1">
    <property type="nucleotide sequence ID" value="NZ_REGA01000001.1"/>
</dbReference>
<keyword evidence="1" id="KW-0805">Transcription regulation</keyword>
<dbReference type="AlphaFoldDB" id="A0A3N6PIF6"/>
<proteinExistence type="predicted"/>
<sequence>MSVILEYTIENEEFMLGEVLAGPPQMRIELERIVPTGNSVVPFLWVTGDDFEAFEQQVTAHEFVDDILALDKVEDSTLYRVKWHGKHNDLIQGITEAEGTILEGRADDRWYFRLRFPDHDSLSRFHNTCTDLGISIHIVRTYTETDRTESVKQFALSQEQREALIVGLRRGYFDTPSQVSLDELADELEISQQATSDRIRRGTKQVLSEVLLASATDFD</sequence>
<feature type="domain" description="Bacterioopsin transcriptional activator GAF and HTH associated" evidence="4">
    <location>
        <begin position="3"/>
        <end position="152"/>
    </location>
</feature>
<dbReference type="PANTHER" id="PTHR34236">
    <property type="entry name" value="DIMETHYL SULFOXIDE REDUCTASE TRANSCRIPTIONAL ACTIVATOR"/>
    <property type="match status" value="1"/>
</dbReference>
<organism evidence="5 6">
    <name type="scientific">Natrarchaeobius chitinivorans</name>
    <dbReference type="NCBI Taxonomy" id="1679083"/>
    <lineage>
        <taxon>Archaea</taxon>
        <taxon>Methanobacteriati</taxon>
        <taxon>Methanobacteriota</taxon>
        <taxon>Stenosarchaea group</taxon>
        <taxon>Halobacteria</taxon>
        <taxon>Halobacteriales</taxon>
        <taxon>Natrialbaceae</taxon>
        <taxon>Natrarchaeobius</taxon>
    </lineage>
</organism>
<evidence type="ECO:0000313" key="5">
    <source>
        <dbReference type="EMBL" id="RQG98055.1"/>
    </source>
</evidence>
<name>A0A3N6PIF6_NATCH</name>
<dbReference type="Proteomes" id="UP000282323">
    <property type="component" value="Unassembled WGS sequence"/>
</dbReference>
<reference evidence="5 6" key="1">
    <citation type="submission" date="2018-10" db="EMBL/GenBank/DDBJ databases">
        <title>Natrarchaeobius chitinivorans gen. nov., sp. nov., and Natrarchaeobius haloalkaliphilus sp. nov., alkaliphilic, chitin-utilizing haloarchaea from hypersaline alkaline lakes.</title>
        <authorList>
            <person name="Sorokin D.Y."/>
            <person name="Elcheninov A.G."/>
            <person name="Kostrikina N.A."/>
            <person name="Bale N.J."/>
            <person name="Sinninghe Damste J.S."/>
            <person name="Khijniak T.V."/>
            <person name="Kublanov I.V."/>
            <person name="Toshchakov S.V."/>
        </authorList>
    </citation>
    <scope>NUCLEOTIDE SEQUENCE [LARGE SCALE GENOMIC DNA]</scope>
    <source>
        <strain evidence="5 6">AArcht4T</strain>
    </source>
</reference>
<evidence type="ECO:0000313" key="6">
    <source>
        <dbReference type="Proteomes" id="UP000282323"/>
    </source>
</evidence>
<keyword evidence="2" id="KW-0804">Transcription</keyword>
<dbReference type="PANTHER" id="PTHR34236:SF1">
    <property type="entry name" value="DIMETHYL SULFOXIDE REDUCTASE TRANSCRIPTIONAL ACTIVATOR"/>
    <property type="match status" value="1"/>
</dbReference>
<evidence type="ECO:0000256" key="2">
    <source>
        <dbReference type="ARBA" id="ARBA00023163"/>
    </source>
</evidence>
<dbReference type="InterPro" id="IPR031803">
    <property type="entry name" value="BAT_GAF/HTH-assoc"/>
</dbReference>
<keyword evidence="6" id="KW-1185">Reference proteome</keyword>
<evidence type="ECO:0000259" key="3">
    <source>
        <dbReference type="Pfam" id="PF04967"/>
    </source>
</evidence>
<dbReference type="Pfam" id="PF15915">
    <property type="entry name" value="BAT"/>
    <property type="match status" value="1"/>
</dbReference>
<dbReference type="InterPro" id="IPR007050">
    <property type="entry name" value="HTH_bacterioopsin"/>
</dbReference>
<dbReference type="EMBL" id="REGA01000001">
    <property type="protein sequence ID" value="RQG98055.1"/>
    <property type="molecule type" value="Genomic_DNA"/>
</dbReference>
<accession>A0A3N6PIF6</accession>